<evidence type="ECO:0000313" key="1">
    <source>
        <dbReference type="EMBL" id="VWP00731.1"/>
    </source>
</evidence>
<dbReference type="EMBL" id="LR728756">
    <property type="protein sequence ID" value="VWP00731.1"/>
    <property type="molecule type" value="Genomic_DNA"/>
</dbReference>
<dbReference type="PANTHER" id="PTHR36681:SF3">
    <property type="entry name" value="NUCLEAR GTPASE, GERMINAL CENTER-ASSOCIATED, TANDEM DUPLICATE 3"/>
    <property type="match status" value="1"/>
</dbReference>
<name>A0A5K1K3S4_9APHY</name>
<protein>
    <submittedName>
        <fullName evidence="1">Chimeric spermidine synthase/saccharopine dehydrogenase</fullName>
    </submittedName>
</protein>
<organism evidence="1">
    <name type="scientific">Ganoderma boninense</name>
    <dbReference type="NCBI Taxonomy" id="34458"/>
    <lineage>
        <taxon>Eukaryota</taxon>
        <taxon>Fungi</taxon>
        <taxon>Dikarya</taxon>
        <taxon>Basidiomycota</taxon>
        <taxon>Agaricomycotina</taxon>
        <taxon>Agaricomycetes</taxon>
        <taxon>Polyporales</taxon>
        <taxon>Polyporaceae</taxon>
        <taxon>Ganoderma</taxon>
    </lineage>
</organism>
<gene>
    <name evidence="1" type="primary">Q6RXX2</name>
</gene>
<reference evidence="1" key="1">
    <citation type="submission" date="2019-10" db="EMBL/GenBank/DDBJ databases">
        <authorList>
            <person name="Nor Muhammad N."/>
        </authorList>
    </citation>
    <scope>NUCLEOTIDE SEQUENCE</scope>
</reference>
<dbReference type="PANTHER" id="PTHR36681">
    <property type="entry name" value="NUCLEAR GTPASE, GERMINAL CENTER-ASSOCIATED, TANDEM DUPLICATE 3"/>
    <property type="match status" value="1"/>
</dbReference>
<proteinExistence type="predicted"/>
<sequence>MLRLTKSTCSRLFIRRAFPSYCHPSRKSSNLAANFDPFPQPRPLMKSPTLFRGVDGRSLASDEAKSRAFGHIQALEDVIKECKAGAGVWARGDRFATEVASIKAEYKPQVTVAVLGGETKVSIGMAGSIILLGSVINAADCTVVLACTSVVTEISYNEKGTHEADVHFLTEVEWRQEVLVLLQDLQEDSGEKDSDRFGPWRDCGSSSGDATARIAWAKVHAVYPDLALHTLSGLDVDAVLDHSQGNVAAQTVPAFEATDQESLDVLKLLGTTVHIEAKTSGELARLMAPYITSQEQDHGPDAHSSIAYWPLIRQIKVRCPAHALSTGTVLVDLPGVVDANAARASIASEYMQKCDHFWIATPVTRAVNDKTAYGATLLANS</sequence>
<accession>A0A5K1K3S4</accession>
<dbReference type="AlphaFoldDB" id="A0A5K1K3S4"/>